<organism evidence="2 3">
    <name type="scientific">Cotesia typhae</name>
    <dbReference type="NCBI Taxonomy" id="2053667"/>
    <lineage>
        <taxon>Eukaryota</taxon>
        <taxon>Metazoa</taxon>
        <taxon>Ecdysozoa</taxon>
        <taxon>Arthropoda</taxon>
        <taxon>Hexapoda</taxon>
        <taxon>Insecta</taxon>
        <taxon>Pterygota</taxon>
        <taxon>Neoptera</taxon>
        <taxon>Endopterygota</taxon>
        <taxon>Hymenoptera</taxon>
        <taxon>Apocrita</taxon>
        <taxon>Ichneumonoidea</taxon>
        <taxon>Braconidae</taxon>
        <taxon>Microgastrinae</taxon>
        <taxon>Cotesia</taxon>
    </lineage>
</organism>
<evidence type="ECO:0000313" key="2">
    <source>
        <dbReference type="EMBL" id="KAG8042641.1"/>
    </source>
</evidence>
<evidence type="ECO:0000313" key="3">
    <source>
        <dbReference type="Proteomes" id="UP000729913"/>
    </source>
</evidence>
<name>A0A8J5R0N0_9HYME</name>
<accession>A0A8J5R0N0</accession>
<dbReference type="EMBL" id="JAAOIC020000002">
    <property type="protein sequence ID" value="KAG8042641.1"/>
    <property type="molecule type" value="Genomic_DNA"/>
</dbReference>
<evidence type="ECO:0000256" key="1">
    <source>
        <dbReference type="SAM" id="MobiDB-lite"/>
    </source>
</evidence>
<sequence length="78" mass="8746">MALFSGGNGPPRTSQNSPGPSSTPSRQRSLKDRLRDGITTGFNWHLSFDNAEHVDIYVYAYPIFMRTTLVESIDGRKE</sequence>
<feature type="region of interest" description="Disordered" evidence="1">
    <location>
        <begin position="1"/>
        <end position="34"/>
    </location>
</feature>
<reference evidence="2" key="1">
    <citation type="submission" date="2020-03" db="EMBL/GenBank/DDBJ databases">
        <authorList>
            <person name="Chebbi M.A."/>
            <person name="Drezen J.M."/>
        </authorList>
    </citation>
    <scope>NUCLEOTIDE SEQUENCE</scope>
    <source>
        <tissue evidence="2">Whole body</tissue>
    </source>
</reference>
<proteinExistence type="predicted"/>
<feature type="compositionally biased region" description="Polar residues" evidence="1">
    <location>
        <begin position="11"/>
        <end position="27"/>
    </location>
</feature>
<reference evidence="2" key="2">
    <citation type="submission" date="2021-04" db="EMBL/GenBank/DDBJ databases">
        <title>Genome-wide patterns of bracovirus chromosomal integration into multiple host tissues during parasitism.</title>
        <authorList>
            <person name="Chebbi M.A.C."/>
        </authorList>
    </citation>
    <scope>NUCLEOTIDE SEQUENCE</scope>
    <source>
        <tissue evidence="2">Whole body</tissue>
    </source>
</reference>
<comment type="caution">
    <text evidence="2">The sequence shown here is derived from an EMBL/GenBank/DDBJ whole genome shotgun (WGS) entry which is preliminary data.</text>
</comment>
<dbReference type="OrthoDB" id="7701557at2759"/>
<dbReference type="AlphaFoldDB" id="A0A8J5R0N0"/>
<gene>
    <name evidence="2" type="ORF">G9C98_005275</name>
</gene>
<dbReference type="Proteomes" id="UP000729913">
    <property type="component" value="Unassembled WGS sequence"/>
</dbReference>
<keyword evidence="3" id="KW-1185">Reference proteome</keyword>
<protein>
    <submittedName>
        <fullName evidence="2">Uncharacterized protein</fullName>
    </submittedName>
</protein>